<evidence type="ECO:0000256" key="1">
    <source>
        <dbReference type="SAM" id="Phobius"/>
    </source>
</evidence>
<dbReference type="AlphaFoldDB" id="A0AA86RZ18"/>
<sequence>MMVQVKVYETIVIHKEHKHNLVISAGANCDLTCPVAALLAVAPLQPVLSFNQCYYYSCVIAYLEILTLSALYLYLL</sequence>
<protein>
    <submittedName>
        <fullName evidence="2">Uncharacterized protein</fullName>
    </submittedName>
</protein>
<keyword evidence="1" id="KW-0472">Membrane</keyword>
<evidence type="ECO:0000313" key="2">
    <source>
        <dbReference type="EMBL" id="CAJ1932751.1"/>
    </source>
</evidence>
<feature type="transmembrane region" description="Helical" evidence="1">
    <location>
        <begin position="21"/>
        <end position="42"/>
    </location>
</feature>
<dbReference type="EMBL" id="OY731399">
    <property type="protein sequence ID" value="CAJ1932751.1"/>
    <property type="molecule type" value="Genomic_DNA"/>
</dbReference>
<keyword evidence="1" id="KW-1133">Transmembrane helix</keyword>
<organism evidence="2 3">
    <name type="scientific">Sphenostylis stenocarpa</name>
    <dbReference type="NCBI Taxonomy" id="92480"/>
    <lineage>
        <taxon>Eukaryota</taxon>
        <taxon>Viridiplantae</taxon>
        <taxon>Streptophyta</taxon>
        <taxon>Embryophyta</taxon>
        <taxon>Tracheophyta</taxon>
        <taxon>Spermatophyta</taxon>
        <taxon>Magnoliopsida</taxon>
        <taxon>eudicotyledons</taxon>
        <taxon>Gunneridae</taxon>
        <taxon>Pentapetalae</taxon>
        <taxon>rosids</taxon>
        <taxon>fabids</taxon>
        <taxon>Fabales</taxon>
        <taxon>Fabaceae</taxon>
        <taxon>Papilionoideae</taxon>
        <taxon>50 kb inversion clade</taxon>
        <taxon>NPAAA clade</taxon>
        <taxon>indigoferoid/millettioid clade</taxon>
        <taxon>Phaseoleae</taxon>
        <taxon>Sphenostylis</taxon>
    </lineage>
</organism>
<reference evidence="2" key="1">
    <citation type="submission" date="2023-10" db="EMBL/GenBank/DDBJ databases">
        <authorList>
            <person name="Domelevo Entfellner J.-B."/>
        </authorList>
    </citation>
    <scope>NUCLEOTIDE SEQUENCE</scope>
</reference>
<name>A0AA86RZ18_9FABA</name>
<dbReference type="Gramene" id="rna-AYBTSS11_LOCUS5974">
    <property type="protein sequence ID" value="CAJ1932751.1"/>
    <property type="gene ID" value="gene-AYBTSS11_LOCUS5974"/>
</dbReference>
<keyword evidence="1" id="KW-0812">Transmembrane</keyword>
<keyword evidence="3" id="KW-1185">Reference proteome</keyword>
<dbReference type="Proteomes" id="UP001189624">
    <property type="component" value="Chromosome 2"/>
</dbReference>
<feature type="transmembrane region" description="Helical" evidence="1">
    <location>
        <begin position="54"/>
        <end position="75"/>
    </location>
</feature>
<proteinExistence type="predicted"/>
<evidence type="ECO:0000313" key="3">
    <source>
        <dbReference type="Proteomes" id="UP001189624"/>
    </source>
</evidence>
<accession>A0AA86RZ18</accession>
<gene>
    <name evidence="2" type="ORF">AYBTSS11_LOCUS5974</name>
</gene>